<dbReference type="AlphaFoldDB" id="A0A8J2PI14"/>
<dbReference type="Proteomes" id="UP000708208">
    <property type="component" value="Unassembled WGS sequence"/>
</dbReference>
<organism evidence="1 2">
    <name type="scientific">Allacma fusca</name>
    <dbReference type="NCBI Taxonomy" id="39272"/>
    <lineage>
        <taxon>Eukaryota</taxon>
        <taxon>Metazoa</taxon>
        <taxon>Ecdysozoa</taxon>
        <taxon>Arthropoda</taxon>
        <taxon>Hexapoda</taxon>
        <taxon>Collembola</taxon>
        <taxon>Symphypleona</taxon>
        <taxon>Sminthuridae</taxon>
        <taxon>Allacma</taxon>
    </lineage>
</organism>
<dbReference type="EMBL" id="CAJVCH010526407">
    <property type="protein sequence ID" value="CAG7822464.1"/>
    <property type="molecule type" value="Genomic_DNA"/>
</dbReference>
<evidence type="ECO:0000313" key="2">
    <source>
        <dbReference type="Proteomes" id="UP000708208"/>
    </source>
</evidence>
<accession>A0A8J2PI14</accession>
<protein>
    <submittedName>
        <fullName evidence="1">Uncharacterized protein</fullName>
    </submittedName>
</protein>
<dbReference type="OrthoDB" id="6430908at2759"/>
<gene>
    <name evidence="1" type="ORF">AFUS01_LOCUS32736</name>
</gene>
<evidence type="ECO:0000313" key="1">
    <source>
        <dbReference type="EMBL" id="CAG7822464.1"/>
    </source>
</evidence>
<name>A0A8J2PI14_9HEXA</name>
<comment type="caution">
    <text evidence="1">The sequence shown here is derived from an EMBL/GenBank/DDBJ whole genome shotgun (WGS) entry which is preliminary data.</text>
</comment>
<reference evidence="1" key="1">
    <citation type="submission" date="2021-06" db="EMBL/GenBank/DDBJ databases">
        <authorList>
            <person name="Hodson N. C."/>
            <person name="Mongue J. A."/>
            <person name="Jaron S. K."/>
        </authorList>
    </citation>
    <scope>NUCLEOTIDE SEQUENCE</scope>
</reference>
<sequence length="218" mass="24964">MNTFRNHIAQSICLTLMEQDIIFPEATPSRILLSSWLLSALVFTTAYRSKLFIQMTFPLLQESPQNLKELANSDFQWGLESSGIGGAAHYYFSTSKNPVSKKIFAKMSLEYNSQKCFTRTLKSDFACITYSDEGEYVLNRNFSRNSNSGVLMVMSEDLTGNTGTGIVYKTRAVFGVNFDKVVRNVWEMGLIEKWRRTDYEQEREKHLNWLRAGNTLDG</sequence>
<feature type="non-terminal residue" evidence="1">
    <location>
        <position position="218"/>
    </location>
</feature>
<proteinExistence type="predicted"/>
<keyword evidence="2" id="KW-1185">Reference proteome</keyword>